<dbReference type="Pfam" id="PF04728">
    <property type="entry name" value="LPP"/>
    <property type="match status" value="1"/>
</dbReference>
<dbReference type="AlphaFoldDB" id="A0A418YHS4"/>
<comment type="caution">
    <text evidence="7">Lacks conserved residue(s) required for the propagation of feature annotation.</text>
</comment>
<evidence type="ECO:0000256" key="6">
    <source>
        <dbReference type="ARBA" id="ARBA00023288"/>
    </source>
</evidence>
<keyword evidence="3 7" id="KW-0472">Membrane</keyword>
<dbReference type="PIRSF" id="PIRSF002855">
    <property type="entry name" value="Murein-lipoprotein"/>
    <property type="match status" value="1"/>
</dbReference>
<evidence type="ECO:0000313" key="13">
    <source>
        <dbReference type="Proteomes" id="UP000283255"/>
    </source>
</evidence>
<proteinExistence type="inferred from homology"/>
<keyword evidence="7" id="KW-0134">Cell wall</keyword>
<feature type="repeat" evidence="7">
    <location>
        <begin position="30"/>
        <end position="40"/>
    </location>
</feature>
<dbReference type="Proteomes" id="UP000283255">
    <property type="component" value="Unassembled WGS sequence"/>
</dbReference>
<reference evidence="12 13" key="2">
    <citation type="submission" date="2019-01" db="EMBL/GenBank/DDBJ databases">
        <title>Motilimonas pumilus sp. nov., isolated from the gut of sea cucumber (Apostichopus japonicus).</title>
        <authorList>
            <person name="Wang F.-Q."/>
            <person name="Ren L.-H."/>
            <person name="Lin Y.-W."/>
            <person name="Sun G.-H."/>
            <person name="Du Z.-J."/>
            <person name="Zhao J.-X."/>
            <person name="Liu X.-J."/>
            <person name="Liu L.-J."/>
        </authorList>
    </citation>
    <scope>NUCLEOTIDE SEQUENCE [LARGE SCALE GENOMIC DNA]</scope>
    <source>
        <strain evidence="12 13">PLHSC7-2</strain>
    </source>
</reference>
<comment type="similarity">
    <text evidence="7">Belongs to the Lpp family.</text>
</comment>
<keyword evidence="1 10" id="KW-0732">Signal</keyword>
<keyword evidence="4 7" id="KW-0564">Palmitate</keyword>
<evidence type="ECO:0000256" key="4">
    <source>
        <dbReference type="ARBA" id="ARBA00023139"/>
    </source>
</evidence>
<feature type="lipid moiety-binding region" description="N-palmitoyl cysteine" evidence="7 9">
    <location>
        <position position="20"/>
    </location>
</feature>
<evidence type="ECO:0000256" key="7">
    <source>
        <dbReference type="HAMAP-Rule" id="MF_00843"/>
    </source>
</evidence>
<sequence>MKRKLMTVVGATLALGMVGCSNTAEIAELSDKVDMLTTEVSSLKDQQAVLAGEVSDAKSAAMDASSEAMRANDRIDNIAGSYSK</sequence>
<dbReference type="Gene3D" id="1.20.5.190">
    <property type="match status" value="1"/>
</dbReference>
<comment type="subunit">
    <text evidence="7">Homotrimer.</text>
</comment>
<feature type="modified residue" description="N6-murein peptidoglycan lysine" evidence="7 8">
    <location>
        <position position="84"/>
    </location>
</feature>
<dbReference type="GO" id="GO:0009279">
    <property type="term" value="C:cell outer membrane"/>
    <property type="evidence" value="ECO:0007669"/>
    <property type="project" value="UniProtKB-SubCell"/>
</dbReference>
<keyword evidence="13" id="KW-1185">Reference proteome</keyword>
<evidence type="ECO:0000256" key="8">
    <source>
        <dbReference type="PIRSR" id="PIRSR002855-1"/>
    </source>
</evidence>
<keyword evidence="7" id="KW-0964">Secreted</keyword>
<dbReference type="GO" id="GO:0042834">
    <property type="term" value="F:peptidoglycan binding"/>
    <property type="evidence" value="ECO:0007669"/>
    <property type="project" value="UniProtKB-UniRule"/>
</dbReference>
<keyword evidence="6 7" id="KW-0449">Lipoprotein</keyword>
<dbReference type="HAMAP" id="MF_00843">
    <property type="entry name" value="Lpp"/>
    <property type="match status" value="1"/>
</dbReference>
<evidence type="ECO:0000256" key="10">
    <source>
        <dbReference type="SAM" id="SignalP"/>
    </source>
</evidence>
<evidence type="ECO:0000256" key="3">
    <source>
        <dbReference type="ARBA" id="ARBA00023136"/>
    </source>
</evidence>
<accession>A0A418YHS4</accession>
<dbReference type="PANTHER" id="PTHR38763">
    <property type="entry name" value="MAJOR OUTER MEMBRANE PROLIPOPROTEIN LPP"/>
    <property type="match status" value="1"/>
</dbReference>
<evidence type="ECO:0000256" key="5">
    <source>
        <dbReference type="ARBA" id="ARBA00023237"/>
    </source>
</evidence>
<keyword evidence="7" id="KW-0677">Repeat</keyword>
<evidence type="ECO:0000256" key="2">
    <source>
        <dbReference type="ARBA" id="ARBA00023088"/>
    </source>
</evidence>
<keyword evidence="5 7" id="KW-0998">Cell outer membrane</keyword>
<dbReference type="NCBIfam" id="NF040598">
    <property type="entry name" value="Ala_zip_lipo"/>
    <property type="match status" value="1"/>
</dbReference>
<dbReference type="GO" id="GO:0008289">
    <property type="term" value="F:lipid binding"/>
    <property type="evidence" value="ECO:0007669"/>
    <property type="project" value="UniProtKB-UniRule"/>
</dbReference>
<evidence type="ECO:0000256" key="1">
    <source>
        <dbReference type="ARBA" id="ARBA00022729"/>
    </source>
</evidence>
<comment type="function">
    <text evidence="7">A highly abundant outer membrane lipoprotein that controls the distance between the inner and outer membranes. The only protein known to be covalently linked to the peptidoglycan network (PGN). Also non-covalently binds the PGN. The link between the cell outer membrane and PGN contributes to maintenance of the structural and functional integrity of the cell envelope, and maintains the correct distance between the PGN and the outer membrane.</text>
</comment>
<feature type="signal peptide" evidence="10">
    <location>
        <begin position="1"/>
        <end position="26"/>
    </location>
</feature>
<feature type="chain" id="PRO_5019381137" description="Major outer membrane lipoprotein Lpp" evidence="10">
    <location>
        <begin position="27"/>
        <end position="84"/>
    </location>
</feature>
<evidence type="ECO:0000259" key="11">
    <source>
        <dbReference type="Pfam" id="PF04728"/>
    </source>
</evidence>
<dbReference type="RefSeq" id="WP_119909530.1">
    <property type="nucleotide sequence ID" value="NZ_QZCH01000003.1"/>
</dbReference>
<dbReference type="EMBL" id="QZCH01000003">
    <property type="protein sequence ID" value="RJG49884.1"/>
    <property type="molecule type" value="Genomic_DNA"/>
</dbReference>
<dbReference type="InterPro" id="IPR016367">
    <property type="entry name" value="MOM_Lpp"/>
</dbReference>
<protein>
    <recommendedName>
        <fullName evidence="7">Major outer membrane lipoprotein Lpp</fullName>
    </recommendedName>
</protein>
<evidence type="ECO:0000256" key="9">
    <source>
        <dbReference type="PIRSR" id="PIRSR002855-2"/>
    </source>
</evidence>
<evidence type="ECO:0000313" key="12">
    <source>
        <dbReference type="EMBL" id="RJG49884.1"/>
    </source>
</evidence>
<name>A0A418YHS4_9GAMM</name>
<feature type="lipid moiety-binding region" description="S-diacylglycerol cysteine" evidence="7 9">
    <location>
        <position position="20"/>
    </location>
</feature>
<dbReference type="GO" id="GO:0043580">
    <property type="term" value="P:periplasmic space organization"/>
    <property type="evidence" value="ECO:0007669"/>
    <property type="project" value="UniProtKB-UniRule"/>
</dbReference>
<reference evidence="12 13" key="1">
    <citation type="submission" date="2018-09" db="EMBL/GenBank/DDBJ databases">
        <authorList>
            <person name="Wang F."/>
        </authorList>
    </citation>
    <scope>NUCLEOTIDE SEQUENCE [LARGE SCALE GENOMIC DNA]</scope>
    <source>
        <strain evidence="12 13">PLHSC7-2</strain>
    </source>
</reference>
<dbReference type="GO" id="GO:0030258">
    <property type="term" value="P:lipid modification"/>
    <property type="evidence" value="ECO:0007669"/>
    <property type="project" value="UniProtKB-UniRule"/>
</dbReference>
<organism evidence="12 13">
    <name type="scientific">Motilimonas pumila</name>
    <dbReference type="NCBI Taxonomy" id="2303987"/>
    <lineage>
        <taxon>Bacteria</taxon>
        <taxon>Pseudomonadati</taxon>
        <taxon>Pseudomonadota</taxon>
        <taxon>Gammaproteobacteria</taxon>
        <taxon>Alteromonadales</taxon>
        <taxon>Alteromonadales genera incertae sedis</taxon>
        <taxon>Motilimonas</taxon>
    </lineage>
</organism>
<dbReference type="SUPFAM" id="SSF58042">
    <property type="entry name" value="Outer membrane lipoprotein"/>
    <property type="match status" value="1"/>
</dbReference>
<feature type="domain" description="Lipoprotein leucine-zipper" evidence="11">
    <location>
        <begin position="32"/>
        <end position="84"/>
    </location>
</feature>
<dbReference type="PANTHER" id="PTHR38763:SF1">
    <property type="entry name" value="MAJOR OUTER MEMBRANE LIPOPROTEIN LPP"/>
    <property type="match status" value="1"/>
</dbReference>
<gene>
    <name evidence="7" type="primary">lpp</name>
    <name evidence="12" type="ORF">D1Z90_04355</name>
</gene>
<comment type="caution">
    <text evidence="12">The sequence shown here is derived from an EMBL/GenBank/DDBJ whole genome shotgun (WGS) entry which is preliminary data.</text>
</comment>
<dbReference type="OrthoDB" id="5593828at2"/>
<comment type="subcellular location">
    <subcellularLocation>
        <location evidence="7">Cell outer membrane</location>
        <topology evidence="7">Lipid-anchor</topology>
        <orientation evidence="7">Periplasmic side</orientation>
    </subcellularLocation>
    <subcellularLocation>
        <location evidence="7">Secreted</location>
        <location evidence="7">Cell wall</location>
        <topology evidence="7">Peptidoglycan-anchor</topology>
    </subcellularLocation>
    <text evidence="7">Attached via its lipidated N-terminus to the inner leaflet of the outer membrane. Attached to the peptidoglycan network (PGN) via its C-terminus.</text>
</comment>
<dbReference type="PROSITE" id="PS51257">
    <property type="entry name" value="PROKAR_LIPOPROTEIN"/>
    <property type="match status" value="1"/>
</dbReference>
<dbReference type="InterPro" id="IPR006817">
    <property type="entry name" value="Lipoprotein_leucine-zipper_dom"/>
</dbReference>
<keyword evidence="2 7" id="KW-0572">Peptidoglycan-anchor</keyword>